<protein>
    <submittedName>
        <fullName evidence="1">Uncharacterized protein</fullName>
    </submittedName>
</protein>
<reference evidence="1" key="1">
    <citation type="journal article" date="2014" name="Int. J. Syst. Evol. Microbiol.">
        <title>Complete genome sequence of Corynebacterium casei LMG S-19264T (=DSM 44701T), isolated from a smear-ripened cheese.</title>
        <authorList>
            <consortium name="US DOE Joint Genome Institute (JGI-PGF)"/>
            <person name="Walter F."/>
            <person name="Albersmeier A."/>
            <person name="Kalinowski J."/>
            <person name="Ruckert C."/>
        </authorList>
    </citation>
    <scope>NUCLEOTIDE SEQUENCE</scope>
    <source>
        <strain evidence="1">NBRC 101628</strain>
    </source>
</reference>
<dbReference type="RefSeq" id="WP_095504594.1">
    <property type="nucleotide sequence ID" value="NZ_BSNC01000006.1"/>
</dbReference>
<evidence type="ECO:0000313" key="2">
    <source>
        <dbReference type="Proteomes" id="UP001161422"/>
    </source>
</evidence>
<keyword evidence="2" id="KW-1185">Reference proteome</keyword>
<proteinExistence type="predicted"/>
<accession>A0AA37W206</accession>
<dbReference type="EMBL" id="BSNC01000006">
    <property type="protein sequence ID" value="GLP97570.1"/>
    <property type="molecule type" value="Genomic_DNA"/>
</dbReference>
<dbReference type="Proteomes" id="UP001161422">
    <property type="component" value="Unassembled WGS sequence"/>
</dbReference>
<dbReference type="AlphaFoldDB" id="A0AA37W206"/>
<evidence type="ECO:0000313" key="1">
    <source>
        <dbReference type="EMBL" id="GLP97570.1"/>
    </source>
</evidence>
<reference evidence="1" key="2">
    <citation type="submission" date="2023-01" db="EMBL/GenBank/DDBJ databases">
        <title>Draft genome sequence of Paraferrimonas sedimenticola strain NBRC 101628.</title>
        <authorList>
            <person name="Sun Q."/>
            <person name="Mori K."/>
        </authorList>
    </citation>
    <scope>NUCLEOTIDE SEQUENCE</scope>
    <source>
        <strain evidence="1">NBRC 101628</strain>
    </source>
</reference>
<name>A0AA37W206_9GAMM</name>
<comment type="caution">
    <text evidence="1">The sequence shown here is derived from an EMBL/GenBank/DDBJ whole genome shotgun (WGS) entry which is preliminary data.</text>
</comment>
<sequence>MPELLAKSLFAAVIADDYALQASKVMDAIMAHCDEQIGATYCHALTRTLEDPNYPALEKASRSCLIFSEALDAGRIGKGTGFDQRG</sequence>
<gene>
    <name evidence="1" type="ORF">GCM10007895_28770</name>
</gene>
<organism evidence="1 2">
    <name type="scientific">Paraferrimonas sedimenticola</name>
    <dbReference type="NCBI Taxonomy" id="375674"/>
    <lineage>
        <taxon>Bacteria</taxon>
        <taxon>Pseudomonadati</taxon>
        <taxon>Pseudomonadota</taxon>
        <taxon>Gammaproteobacteria</taxon>
        <taxon>Alteromonadales</taxon>
        <taxon>Ferrimonadaceae</taxon>
        <taxon>Paraferrimonas</taxon>
    </lineage>
</organism>